<accession>A0A4U5UIX2</accession>
<evidence type="ECO:0000256" key="3">
    <source>
        <dbReference type="ARBA" id="ARBA00023145"/>
    </source>
</evidence>
<dbReference type="GO" id="GO:0006508">
    <property type="term" value="P:proteolysis"/>
    <property type="evidence" value="ECO:0007669"/>
    <property type="project" value="InterPro"/>
</dbReference>
<evidence type="ECO:0000256" key="6">
    <source>
        <dbReference type="ARBA" id="ARBA00038868"/>
    </source>
</evidence>
<evidence type="ECO:0000256" key="5">
    <source>
        <dbReference type="ARBA" id="ARBA00036320"/>
    </source>
</evidence>
<evidence type="ECO:0000256" key="2">
    <source>
        <dbReference type="ARBA" id="ARBA00022729"/>
    </source>
</evidence>
<evidence type="ECO:0000259" key="8">
    <source>
        <dbReference type="PROSITE" id="PS50240"/>
    </source>
</evidence>
<dbReference type="Proteomes" id="UP000298787">
    <property type="component" value="Chromosome 8"/>
</dbReference>
<keyword evidence="10" id="KW-1185">Reference proteome</keyword>
<dbReference type="PROSITE" id="PS00134">
    <property type="entry name" value="TRYPSIN_HIS"/>
    <property type="match status" value="1"/>
</dbReference>
<keyword evidence="3" id="KW-0865">Zymogen</keyword>
<evidence type="ECO:0000313" key="10">
    <source>
        <dbReference type="Proteomes" id="UP000298787"/>
    </source>
</evidence>
<evidence type="ECO:0000256" key="1">
    <source>
        <dbReference type="ARBA" id="ARBA00004239"/>
    </source>
</evidence>
<feature type="signal peptide" evidence="7">
    <location>
        <begin position="1"/>
        <end position="22"/>
    </location>
</feature>
<dbReference type="FunFam" id="2.40.10.10:FF:000005">
    <property type="entry name" value="Serine protease 37"/>
    <property type="match status" value="1"/>
</dbReference>
<feature type="chain" id="PRO_5020190789" description="trypsin" evidence="7">
    <location>
        <begin position="23"/>
        <end position="244"/>
    </location>
</feature>
<dbReference type="InterPro" id="IPR043504">
    <property type="entry name" value="Peptidase_S1_PA_chymotrypsin"/>
</dbReference>
<evidence type="ECO:0000313" key="9">
    <source>
        <dbReference type="EMBL" id="TKS74736.1"/>
    </source>
</evidence>
<reference evidence="9 10" key="1">
    <citation type="submission" date="2019-01" db="EMBL/GenBank/DDBJ databases">
        <title>Genome Assembly of Collichthys lucidus.</title>
        <authorList>
            <person name="Cai M."/>
            <person name="Xiao S."/>
        </authorList>
    </citation>
    <scope>NUCLEOTIDE SEQUENCE [LARGE SCALE GENOMIC DNA]</scope>
    <source>
        <strain evidence="9">JT15FE1705JMU</strain>
        <tissue evidence="9">Muscle</tissue>
    </source>
</reference>
<dbReference type="GO" id="GO:0004252">
    <property type="term" value="F:serine-type endopeptidase activity"/>
    <property type="evidence" value="ECO:0007669"/>
    <property type="project" value="UniProtKB-EC"/>
</dbReference>
<evidence type="ECO:0000256" key="7">
    <source>
        <dbReference type="SAM" id="SignalP"/>
    </source>
</evidence>
<evidence type="ECO:0000256" key="4">
    <source>
        <dbReference type="ARBA" id="ARBA00023157"/>
    </source>
</evidence>
<dbReference type="PANTHER" id="PTHR24271">
    <property type="entry name" value="KALLIKREIN-RELATED"/>
    <property type="match status" value="1"/>
</dbReference>
<dbReference type="InterPro" id="IPR018114">
    <property type="entry name" value="TRYPSIN_HIS"/>
</dbReference>
<dbReference type="PRINTS" id="PR00722">
    <property type="entry name" value="CHYMOTRYPSIN"/>
</dbReference>
<dbReference type="Pfam" id="PF00089">
    <property type="entry name" value="Trypsin"/>
    <property type="match status" value="1"/>
</dbReference>
<gene>
    <name evidence="9" type="ORF">D9C73_008819</name>
</gene>
<dbReference type="PROSITE" id="PS50240">
    <property type="entry name" value="TRYPSIN_DOM"/>
    <property type="match status" value="1"/>
</dbReference>
<name>A0A4U5UIX2_COLLU</name>
<comment type="catalytic activity">
    <reaction evidence="5">
        <text>Preferential cleavage: Arg-|-Xaa, Lys-|-Xaa.</text>
        <dbReference type="EC" id="3.4.21.4"/>
    </reaction>
</comment>
<dbReference type="SMART" id="SM00020">
    <property type="entry name" value="Tryp_SPc"/>
    <property type="match status" value="1"/>
</dbReference>
<dbReference type="EMBL" id="CM014085">
    <property type="protein sequence ID" value="TKS74736.1"/>
    <property type="molecule type" value="Genomic_DNA"/>
</dbReference>
<proteinExistence type="predicted"/>
<dbReference type="AlphaFoldDB" id="A0A4U5UIX2"/>
<dbReference type="Gene3D" id="2.40.10.10">
    <property type="entry name" value="Trypsin-like serine proteases"/>
    <property type="match status" value="2"/>
</dbReference>
<dbReference type="InterPro" id="IPR009003">
    <property type="entry name" value="Peptidase_S1_PA"/>
</dbReference>
<dbReference type="STRING" id="240159.A0A4U5UIX2"/>
<feature type="domain" description="Peptidase S1" evidence="8">
    <location>
        <begin position="25"/>
        <end position="242"/>
    </location>
</feature>
<keyword evidence="2 7" id="KW-0732">Signal</keyword>
<dbReference type="SUPFAM" id="SSF50494">
    <property type="entry name" value="Trypsin-like serine proteases"/>
    <property type="match status" value="1"/>
</dbReference>
<dbReference type="OrthoDB" id="5565075at2759"/>
<sequence length="244" mass="26777">MSLHCELVILILALTLYGQVHTGQIYGGKVAEPHSRPYMVILEATISNGLIKHCGGFILTEDFVMTAAHCQAKSYRVFLGVHDFFKTKEIQSVDVEKAFPHRDFNSSDYINDVMILKLSSKVKFNKTVKAIPLAGQNDGSPKSCIVSGWGSTSKETKPGQLMSRVLMEVNVTLIDNEFCKSNGLYCSEGEVGPRSGDNGGPLVCEDGKAYGVMANFFQDSDLTLCSYTMISDHMSWIVSTIKNA</sequence>
<dbReference type="PANTHER" id="PTHR24271:SF81">
    <property type="entry name" value="GRANZYME B"/>
    <property type="match status" value="1"/>
</dbReference>
<dbReference type="InterPro" id="IPR001254">
    <property type="entry name" value="Trypsin_dom"/>
</dbReference>
<dbReference type="EC" id="3.4.21.4" evidence="6"/>
<dbReference type="GO" id="GO:0005576">
    <property type="term" value="C:extracellular region"/>
    <property type="evidence" value="ECO:0007669"/>
    <property type="project" value="UniProtKB-SubCell"/>
</dbReference>
<organism evidence="9 10">
    <name type="scientific">Collichthys lucidus</name>
    <name type="common">Big head croaker</name>
    <name type="synonym">Sciaena lucida</name>
    <dbReference type="NCBI Taxonomy" id="240159"/>
    <lineage>
        <taxon>Eukaryota</taxon>
        <taxon>Metazoa</taxon>
        <taxon>Chordata</taxon>
        <taxon>Craniata</taxon>
        <taxon>Vertebrata</taxon>
        <taxon>Euteleostomi</taxon>
        <taxon>Actinopterygii</taxon>
        <taxon>Neopterygii</taxon>
        <taxon>Teleostei</taxon>
        <taxon>Neoteleostei</taxon>
        <taxon>Acanthomorphata</taxon>
        <taxon>Eupercaria</taxon>
        <taxon>Sciaenidae</taxon>
        <taxon>Collichthys</taxon>
    </lineage>
</organism>
<comment type="subcellular location">
    <subcellularLocation>
        <location evidence="1">Secreted</location>
        <location evidence="1">Extracellular space</location>
    </subcellularLocation>
</comment>
<dbReference type="InterPro" id="IPR001314">
    <property type="entry name" value="Peptidase_S1A"/>
</dbReference>
<protein>
    <recommendedName>
        <fullName evidence="6">trypsin</fullName>
        <ecNumber evidence="6">3.4.21.4</ecNumber>
    </recommendedName>
</protein>
<keyword evidence="4" id="KW-1015">Disulfide bond</keyword>
<dbReference type="CDD" id="cd00190">
    <property type="entry name" value="Tryp_SPc"/>
    <property type="match status" value="1"/>
</dbReference>